<evidence type="ECO:0000256" key="4">
    <source>
        <dbReference type="ARBA" id="ARBA00022452"/>
    </source>
</evidence>
<evidence type="ECO:0000256" key="15">
    <source>
        <dbReference type="PROSITE-ProRule" id="PRU10144"/>
    </source>
</evidence>
<evidence type="ECO:0000313" key="21">
    <source>
        <dbReference type="Proteomes" id="UP000189549"/>
    </source>
</evidence>
<dbReference type="GO" id="GO:0015891">
    <property type="term" value="P:siderophore transport"/>
    <property type="evidence" value="ECO:0007669"/>
    <property type="project" value="InterPro"/>
</dbReference>
<dbReference type="EMBL" id="MLAH01000015">
    <property type="protein sequence ID" value="OOF86018.1"/>
    <property type="molecule type" value="Genomic_DNA"/>
</dbReference>
<evidence type="ECO:0000256" key="14">
    <source>
        <dbReference type="PROSITE-ProRule" id="PRU01360"/>
    </source>
</evidence>
<protein>
    <submittedName>
        <fullName evidence="20">TonB-dependent receptor</fullName>
    </submittedName>
</protein>
<dbReference type="InterPro" id="IPR036942">
    <property type="entry name" value="Beta-barrel_TonB_sf"/>
</dbReference>
<dbReference type="Pfam" id="PF00593">
    <property type="entry name" value="TonB_dep_Rec_b-barrel"/>
    <property type="match status" value="1"/>
</dbReference>
<evidence type="ECO:0000259" key="19">
    <source>
        <dbReference type="Pfam" id="PF07715"/>
    </source>
</evidence>
<dbReference type="RefSeq" id="WP_077475482.1">
    <property type="nucleotide sequence ID" value="NZ_MLAH01000015.1"/>
</dbReference>
<feature type="chain" id="PRO_5012166187" evidence="17">
    <location>
        <begin position="24"/>
        <end position="722"/>
    </location>
</feature>
<dbReference type="AlphaFoldDB" id="A0A1V3L8X9"/>
<comment type="subcellular location">
    <subcellularLocation>
        <location evidence="1 14">Cell outer membrane</location>
        <topology evidence="1 14">Multi-pass membrane protein</topology>
    </subcellularLocation>
</comment>
<keyword evidence="13 14" id="KW-0998">Cell outer membrane</keyword>
<evidence type="ECO:0000256" key="8">
    <source>
        <dbReference type="ARBA" id="ARBA00023004"/>
    </source>
</evidence>
<evidence type="ECO:0000256" key="7">
    <source>
        <dbReference type="ARBA" id="ARBA00022729"/>
    </source>
</evidence>
<keyword evidence="11 14" id="KW-0472">Membrane</keyword>
<keyword evidence="12 20" id="KW-0675">Receptor</keyword>
<proteinExistence type="inferred from homology"/>
<sequence>MKKAFVYSALASAVAFAMNSAYADEQKVEELDVIEVSSDASQAGLAKEFSGGQVASGSRVGILGNKSNLETPFATTSYTNKFIQDKQARSVADVLKNDPNIRVARGFGNFQESYFMRGFITNSDDILYNGLYGLLPRQYIASEMFERVEVQRGASAFLNGITPGGGSIGGTIALMPKRAAMENLNRLNIGLSSNERTNIGTDISRRFGDNKEFGVRLNAAHTEGESAIDSDKARNTVFHLGLDWKGDKARISADLGYQKNYLRNPRPSVTLSGVTEVPAAPKATSNWGQRWTYSEECDVFGTLRAKYDFLPNLTGYAAYGFRDGKESNVLANLTVHNNNGDGTEYRFDNERRNIIHTGEVGLKSSFETGSVSHDVVLSANRYQEKRKNAYVMDFFNTFSTNLYSPRYIGEISYAANAFRGNNLDSPAVTNRVILTSVALGDTLSFLNKTLQVTLGARWQQLASKDFAYNTGIQSATYKEARVSPSVGVIYRFTPEFSVYGNYIESLSQGDSAPNNAINQGQTQKPYVSKQKEIGMKYESESGFGASLALFSTEKSRGYLDANHFYTTKGKDRHDGAEINIYGQVTDNVRLLGGVTFLHAKQRDTGSSTTDRKYTIGVPKFQGNLGLEYDVKTIEGLTLESRITYTGSSYADAQNTLKVKDWTRVDVGARYIALIGNTPITLRARLDNLTNKKYWESVGGHPGYGYLVSGAPRTLSVSASVDF</sequence>
<dbReference type="InterPro" id="IPR010105">
    <property type="entry name" value="TonB_sidphr_rcpt"/>
</dbReference>
<keyword evidence="8" id="KW-0408">Iron</keyword>
<dbReference type="InterPro" id="IPR037066">
    <property type="entry name" value="Plug_dom_sf"/>
</dbReference>
<dbReference type="Gene3D" id="2.170.130.10">
    <property type="entry name" value="TonB-dependent receptor, plug domain"/>
    <property type="match status" value="1"/>
</dbReference>
<evidence type="ECO:0000256" key="2">
    <source>
        <dbReference type="ARBA" id="ARBA00009810"/>
    </source>
</evidence>
<evidence type="ECO:0000256" key="16">
    <source>
        <dbReference type="RuleBase" id="RU003357"/>
    </source>
</evidence>
<evidence type="ECO:0000256" key="5">
    <source>
        <dbReference type="ARBA" id="ARBA00022496"/>
    </source>
</evidence>
<keyword evidence="10 16" id="KW-0798">TonB box</keyword>
<dbReference type="InterPro" id="IPR039426">
    <property type="entry name" value="TonB-dep_rcpt-like"/>
</dbReference>
<evidence type="ECO:0000256" key="9">
    <source>
        <dbReference type="ARBA" id="ARBA00023065"/>
    </source>
</evidence>
<keyword evidence="4 14" id="KW-1134">Transmembrane beta strand</keyword>
<dbReference type="InterPro" id="IPR000531">
    <property type="entry name" value="Beta-barrel_TonB"/>
</dbReference>
<keyword evidence="3 14" id="KW-0813">Transport</keyword>
<evidence type="ECO:0000256" key="12">
    <source>
        <dbReference type="ARBA" id="ARBA00023170"/>
    </source>
</evidence>
<keyword evidence="9" id="KW-0406">Ion transport</keyword>
<gene>
    <name evidence="20" type="ORF">BKG93_03445</name>
</gene>
<keyword evidence="6 14" id="KW-0812">Transmembrane</keyword>
<evidence type="ECO:0000256" key="1">
    <source>
        <dbReference type="ARBA" id="ARBA00004571"/>
    </source>
</evidence>
<evidence type="ECO:0000256" key="6">
    <source>
        <dbReference type="ARBA" id="ARBA00022692"/>
    </source>
</evidence>
<name>A0A1V3L8X9_9PAST</name>
<dbReference type="PROSITE" id="PS52016">
    <property type="entry name" value="TONB_DEPENDENT_REC_3"/>
    <property type="match status" value="1"/>
</dbReference>
<evidence type="ECO:0000256" key="13">
    <source>
        <dbReference type="ARBA" id="ARBA00023237"/>
    </source>
</evidence>
<dbReference type="InterPro" id="IPR012910">
    <property type="entry name" value="Plug_dom"/>
</dbReference>
<dbReference type="GO" id="GO:0015344">
    <property type="term" value="F:siderophore uptake transmembrane transporter activity"/>
    <property type="evidence" value="ECO:0007669"/>
    <property type="project" value="TreeGrafter"/>
</dbReference>
<dbReference type="Gene3D" id="2.40.170.20">
    <property type="entry name" value="TonB-dependent receptor, beta-barrel domain"/>
    <property type="match status" value="1"/>
</dbReference>
<evidence type="ECO:0000256" key="11">
    <source>
        <dbReference type="ARBA" id="ARBA00023136"/>
    </source>
</evidence>
<feature type="signal peptide" evidence="17">
    <location>
        <begin position="1"/>
        <end position="23"/>
    </location>
</feature>
<feature type="domain" description="TonB-dependent receptor plug" evidence="19">
    <location>
        <begin position="69"/>
        <end position="166"/>
    </location>
</feature>
<organism evidence="20 21">
    <name type="scientific">Rodentibacter ratti</name>
    <dbReference type="NCBI Taxonomy" id="1906745"/>
    <lineage>
        <taxon>Bacteria</taxon>
        <taxon>Pseudomonadati</taxon>
        <taxon>Pseudomonadota</taxon>
        <taxon>Gammaproteobacteria</taxon>
        <taxon>Pasteurellales</taxon>
        <taxon>Pasteurellaceae</taxon>
        <taxon>Rodentibacter</taxon>
    </lineage>
</organism>
<evidence type="ECO:0000256" key="10">
    <source>
        <dbReference type="ARBA" id="ARBA00023077"/>
    </source>
</evidence>
<accession>A0A1V3L8X9</accession>
<dbReference type="GO" id="GO:0009279">
    <property type="term" value="C:cell outer membrane"/>
    <property type="evidence" value="ECO:0007669"/>
    <property type="project" value="UniProtKB-SubCell"/>
</dbReference>
<evidence type="ECO:0000259" key="18">
    <source>
        <dbReference type="Pfam" id="PF00593"/>
    </source>
</evidence>
<feature type="short sequence motif" description="TonB C-terminal box" evidence="15">
    <location>
        <begin position="705"/>
        <end position="722"/>
    </location>
</feature>
<keyword evidence="7 17" id="KW-0732">Signal</keyword>
<evidence type="ECO:0000256" key="17">
    <source>
        <dbReference type="SAM" id="SignalP"/>
    </source>
</evidence>
<evidence type="ECO:0000256" key="3">
    <source>
        <dbReference type="ARBA" id="ARBA00022448"/>
    </source>
</evidence>
<dbReference type="PROSITE" id="PS01156">
    <property type="entry name" value="TONB_DEPENDENT_REC_2"/>
    <property type="match status" value="1"/>
</dbReference>
<dbReference type="GO" id="GO:0038023">
    <property type="term" value="F:signaling receptor activity"/>
    <property type="evidence" value="ECO:0007669"/>
    <property type="project" value="InterPro"/>
</dbReference>
<dbReference type="CDD" id="cd01347">
    <property type="entry name" value="ligand_gated_channel"/>
    <property type="match status" value="1"/>
</dbReference>
<evidence type="ECO:0000313" key="20">
    <source>
        <dbReference type="EMBL" id="OOF86018.1"/>
    </source>
</evidence>
<comment type="caution">
    <text evidence="20">The sequence shown here is derived from an EMBL/GenBank/DDBJ whole genome shotgun (WGS) entry which is preliminary data.</text>
</comment>
<dbReference type="SUPFAM" id="SSF56935">
    <property type="entry name" value="Porins"/>
    <property type="match status" value="1"/>
</dbReference>
<keyword evidence="5" id="KW-0410">Iron transport</keyword>
<dbReference type="Proteomes" id="UP000189549">
    <property type="component" value="Unassembled WGS sequence"/>
</dbReference>
<dbReference type="NCBIfam" id="TIGR01783">
    <property type="entry name" value="TonB-siderophor"/>
    <property type="match status" value="1"/>
</dbReference>
<feature type="domain" description="TonB-dependent receptor-like beta-barrel" evidence="18">
    <location>
        <begin position="256"/>
        <end position="688"/>
    </location>
</feature>
<dbReference type="PANTHER" id="PTHR32552:SF82">
    <property type="entry name" value="FCUA PROTEIN"/>
    <property type="match status" value="1"/>
</dbReference>
<comment type="similarity">
    <text evidence="2 14 16">Belongs to the TonB-dependent receptor family.</text>
</comment>
<dbReference type="PANTHER" id="PTHR32552">
    <property type="entry name" value="FERRICHROME IRON RECEPTOR-RELATED"/>
    <property type="match status" value="1"/>
</dbReference>
<dbReference type="Pfam" id="PF07715">
    <property type="entry name" value="Plug"/>
    <property type="match status" value="1"/>
</dbReference>
<reference evidence="20 21" key="1">
    <citation type="submission" date="2016-10" db="EMBL/GenBank/DDBJ databases">
        <title>Rodentibacter gen. nov. and new species.</title>
        <authorList>
            <person name="Christensen H."/>
        </authorList>
    </citation>
    <scope>NUCLEOTIDE SEQUENCE [LARGE SCALE GENOMIC DNA]</scope>
    <source>
        <strain evidence="20 21">Ppn157</strain>
    </source>
</reference>
<dbReference type="InterPro" id="IPR010917">
    <property type="entry name" value="TonB_rcpt_CS"/>
</dbReference>